<evidence type="ECO:0000259" key="2">
    <source>
        <dbReference type="Pfam" id="PF13193"/>
    </source>
</evidence>
<dbReference type="Pfam" id="PF00501">
    <property type="entry name" value="AMP-binding"/>
    <property type="match status" value="1"/>
</dbReference>
<dbReference type="Gene3D" id="3.40.50.12780">
    <property type="entry name" value="N-terminal domain of ligase-like"/>
    <property type="match status" value="1"/>
</dbReference>
<dbReference type="SUPFAM" id="SSF56801">
    <property type="entry name" value="Acetyl-CoA synthetase-like"/>
    <property type="match status" value="1"/>
</dbReference>
<dbReference type="InterPro" id="IPR042099">
    <property type="entry name" value="ANL_N_sf"/>
</dbReference>
<dbReference type="InterPro" id="IPR020845">
    <property type="entry name" value="AMP-binding_CS"/>
</dbReference>
<dbReference type="PROSITE" id="PS00455">
    <property type="entry name" value="AMP_BINDING"/>
    <property type="match status" value="1"/>
</dbReference>
<dbReference type="AlphaFoldDB" id="A0A5N0UYN7"/>
<dbReference type="InterPro" id="IPR045851">
    <property type="entry name" value="AMP-bd_C_sf"/>
</dbReference>
<organism evidence="3 4">
    <name type="scientific">Amycolatopsis acidicola</name>
    <dbReference type="NCBI Taxonomy" id="2596893"/>
    <lineage>
        <taxon>Bacteria</taxon>
        <taxon>Bacillati</taxon>
        <taxon>Actinomycetota</taxon>
        <taxon>Actinomycetes</taxon>
        <taxon>Pseudonocardiales</taxon>
        <taxon>Pseudonocardiaceae</taxon>
        <taxon>Amycolatopsis</taxon>
    </lineage>
</organism>
<dbReference type="InterPro" id="IPR050237">
    <property type="entry name" value="ATP-dep_AMP-bd_enzyme"/>
</dbReference>
<protein>
    <submittedName>
        <fullName evidence="3">Acyl-CoA synthetase</fullName>
    </submittedName>
</protein>
<dbReference type="RefSeq" id="WP_144749378.1">
    <property type="nucleotide sequence ID" value="NZ_VMNW02000048.1"/>
</dbReference>
<dbReference type="EMBL" id="VMNW02000048">
    <property type="protein sequence ID" value="KAA9156547.1"/>
    <property type="molecule type" value="Genomic_DNA"/>
</dbReference>
<accession>A0A5N0UYN7</accession>
<name>A0A5N0UYN7_9PSEU</name>
<feature type="domain" description="AMP-binding enzyme C-terminal" evidence="2">
    <location>
        <begin position="461"/>
        <end position="536"/>
    </location>
</feature>
<dbReference type="PANTHER" id="PTHR43767">
    <property type="entry name" value="LONG-CHAIN-FATTY-ACID--COA LIGASE"/>
    <property type="match status" value="1"/>
</dbReference>
<sequence>MTETRFDLSTVFATVARAVPDQEVLVWRDRRFTYRLLDARIDGVAHYFASRGLGCHTPRSALANHESGQDHVGLYLRNGNEYLESMVAGCRARVAPFNVNYRYVGEELAYLLADAGARGLVYHEEFAPQVAAIRDRLPGLEVLIQVADGSGNALLPGAVDYESIVPTPAPATPLPQPSGDDVYLLYTGGTTGMPKGVLWRQHDVFIAAMGGTPFGTDQPYRSYEEIANAARAAAGGIKLMMTAPFMHGAAQWSTFHIVNGGGKIVLPDDVHRLDWAGVLATVAREQVISIPVVGDAMARPMLDELETGKYDLSCLAAVNNGGAPLTPTVRKRLLSALPHVLLLDAVGSSETGIQMNHVSTAGAEAETAVFQPDDATIVVDELRERELRPGEGQGWLASKGRIPLGYLGDARKTAESFPVLNGQRYSVPGDKAVRLADGRIRLLGRDGVTINSGGEKIFAEEVERAVAAHPDVRDVVVVGRPSPKWGSEVVAVVQLAESADVSDGELLEECGRHVARYKVPKAIVRCPEVLRSPSGKADYRWAREQACAGQERKPDAPRHRVVHE</sequence>
<gene>
    <name evidence="3" type="ORF">FPZ12_027260</name>
</gene>
<comment type="caution">
    <text evidence="3">The sequence shown here is derived from an EMBL/GenBank/DDBJ whole genome shotgun (WGS) entry which is preliminary data.</text>
</comment>
<dbReference type="GO" id="GO:0016878">
    <property type="term" value="F:acid-thiol ligase activity"/>
    <property type="evidence" value="ECO:0007669"/>
    <property type="project" value="UniProtKB-ARBA"/>
</dbReference>
<evidence type="ECO:0000313" key="4">
    <source>
        <dbReference type="Proteomes" id="UP000319769"/>
    </source>
</evidence>
<evidence type="ECO:0000313" key="3">
    <source>
        <dbReference type="EMBL" id="KAA9156547.1"/>
    </source>
</evidence>
<dbReference type="OrthoDB" id="3443462at2"/>
<dbReference type="Proteomes" id="UP000319769">
    <property type="component" value="Unassembled WGS sequence"/>
</dbReference>
<dbReference type="Pfam" id="PF13193">
    <property type="entry name" value="AMP-binding_C"/>
    <property type="match status" value="1"/>
</dbReference>
<proteinExistence type="predicted"/>
<evidence type="ECO:0000259" key="1">
    <source>
        <dbReference type="Pfam" id="PF00501"/>
    </source>
</evidence>
<feature type="domain" description="AMP-dependent synthetase/ligase" evidence="1">
    <location>
        <begin position="13"/>
        <end position="400"/>
    </location>
</feature>
<reference evidence="3" key="1">
    <citation type="submission" date="2019-09" db="EMBL/GenBank/DDBJ databases">
        <authorList>
            <person name="Teo W.F.A."/>
            <person name="Duangmal K."/>
        </authorList>
    </citation>
    <scope>NUCLEOTIDE SEQUENCE [LARGE SCALE GENOMIC DNA]</scope>
    <source>
        <strain evidence="3">K81G1</strain>
    </source>
</reference>
<dbReference type="PANTHER" id="PTHR43767:SF1">
    <property type="entry name" value="NONRIBOSOMAL PEPTIDE SYNTHASE PES1 (EUROFUNG)-RELATED"/>
    <property type="match status" value="1"/>
</dbReference>
<dbReference type="NCBIfam" id="NF005863">
    <property type="entry name" value="PRK07798.1"/>
    <property type="match status" value="1"/>
</dbReference>
<dbReference type="Gene3D" id="3.30.300.30">
    <property type="match status" value="1"/>
</dbReference>
<dbReference type="InterPro" id="IPR025110">
    <property type="entry name" value="AMP-bd_C"/>
</dbReference>
<keyword evidence="4" id="KW-1185">Reference proteome</keyword>
<dbReference type="InterPro" id="IPR000873">
    <property type="entry name" value="AMP-dep_synth/lig_dom"/>
</dbReference>